<dbReference type="Proteomes" id="UP000652761">
    <property type="component" value="Unassembled WGS sequence"/>
</dbReference>
<reference evidence="9" key="1">
    <citation type="submission" date="2017-07" db="EMBL/GenBank/DDBJ databases">
        <title>Taro Niue Genome Assembly and Annotation.</title>
        <authorList>
            <person name="Atibalentja N."/>
            <person name="Keating K."/>
            <person name="Fields C.J."/>
        </authorList>
    </citation>
    <scope>NUCLEOTIDE SEQUENCE</scope>
    <source>
        <strain evidence="9">Niue_2</strain>
        <tissue evidence="9">Leaf</tissue>
    </source>
</reference>
<comment type="caution">
    <text evidence="9">The sequence shown here is derived from an EMBL/GenBank/DDBJ whole genome shotgun (WGS) entry which is preliminary data.</text>
</comment>
<evidence type="ECO:0000256" key="4">
    <source>
        <dbReference type="ARBA" id="ARBA00022741"/>
    </source>
</evidence>
<dbReference type="InterPro" id="IPR038005">
    <property type="entry name" value="RX-like_CC"/>
</dbReference>
<evidence type="ECO:0000256" key="5">
    <source>
        <dbReference type="ARBA" id="ARBA00022821"/>
    </source>
</evidence>
<feature type="coiled-coil region" evidence="6">
    <location>
        <begin position="121"/>
        <end position="148"/>
    </location>
</feature>
<feature type="domain" description="Disease resistance N-terminal" evidence="8">
    <location>
        <begin position="6"/>
        <end position="86"/>
    </location>
</feature>
<sequence length="227" mass="24809">MASSLVTAFLDKLATVIQEEVSMPSGVRSELEGLEGKVKLIKCLLADAENRAFYNEAIRLWLKELKDVMYDADDLIEDCKAAGEDNASPFSGQLQEPSSSAGLVRTALSSPLSLRHKATFNHKVGQRLKDINSRLEEISQERSQLQLITDLEENKHRARLIDHQASSLVETDITGLVIQSDAKKLIKVLVGDGSCGLDLVAITGMGGIGKTTLAQILYNDQLIKANF</sequence>
<comment type="similarity">
    <text evidence="1">Belongs to the disease resistance NB-LRR family.</text>
</comment>
<evidence type="ECO:0000259" key="8">
    <source>
        <dbReference type="Pfam" id="PF18052"/>
    </source>
</evidence>
<dbReference type="InterPro" id="IPR041118">
    <property type="entry name" value="Rx_N"/>
</dbReference>
<dbReference type="GO" id="GO:0006952">
    <property type="term" value="P:defense response"/>
    <property type="evidence" value="ECO:0007669"/>
    <property type="project" value="UniProtKB-KW"/>
</dbReference>
<name>A0A843VFY2_COLES</name>
<dbReference type="InterPro" id="IPR002182">
    <property type="entry name" value="NB-ARC"/>
</dbReference>
<dbReference type="Pfam" id="PF18052">
    <property type="entry name" value="Rx_N"/>
    <property type="match status" value="1"/>
</dbReference>
<dbReference type="EMBL" id="NMUH01001462">
    <property type="protein sequence ID" value="MQL92600.1"/>
    <property type="molecule type" value="Genomic_DNA"/>
</dbReference>
<evidence type="ECO:0000256" key="2">
    <source>
        <dbReference type="ARBA" id="ARBA00022614"/>
    </source>
</evidence>
<keyword evidence="3" id="KW-0677">Repeat</keyword>
<evidence type="ECO:0000256" key="1">
    <source>
        <dbReference type="ARBA" id="ARBA00008894"/>
    </source>
</evidence>
<dbReference type="SUPFAM" id="SSF52540">
    <property type="entry name" value="P-loop containing nucleoside triphosphate hydrolases"/>
    <property type="match status" value="1"/>
</dbReference>
<dbReference type="InterPro" id="IPR027417">
    <property type="entry name" value="P-loop_NTPase"/>
</dbReference>
<protein>
    <submittedName>
        <fullName evidence="9">Uncharacterized protein</fullName>
    </submittedName>
</protein>
<organism evidence="9 10">
    <name type="scientific">Colocasia esculenta</name>
    <name type="common">Wild taro</name>
    <name type="synonym">Arum esculentum</name>
    <dbReference type="NCBI Taxonomy" id="4460"/>
    <lineage>
        <taxon>Eukaryota</taxon>
        <taxon>Viridiplantae</taxon>
        <taxon>Streptophyta</taxon>
        <taxon>Embryophyta</taxon>
        <taxon>Tracheophyta</taxon>
        <taxon>Spermatophyta</taxon>
        <taxon>Magnoliopsida</taxon>
        <taxon>Liliopsida</taxon>
        <taxon>Araceae</taxon>
        <taxon>Aroideae</taxon>
        <taxon>Colocasieae</taxon>
        <taxon>Colocasia</taxon>
    </lineage>
</organism>
<feature type="domain" description="NB-ARC" evidence="7">
    <location>
        <begin position="181"/>
        <end position="227"/>
    </location>
</feature>
<dbReference type="PANTHER" id="PTHR19338:SF73">
    <property type="entry name" value="DISEASE RESISTANCE PROTEIN RGA2-LIKE"/>
    <property type="match status" value="1"/>
</dbReference>
<dbReference type="CDD" id="cd14798">
    <property type="entry name" value="RX-CC_like"/>
    <property type="match status" value="1"/>
</dbReference>
<proteinExistence type="inferred from homology"/>
<dbReference type="PANTHER" id="PTHR19338">
    <property type="entry name" value="TRANSLOCASE OF INNER MITOCHONDRIAL MEMBRANE 13 HOMOLOG"/>
    <property type="match status" value="1"/>
</dbReference>
<evidence type="ECO:0000313" key="9">
    <source>
        <dbReference type="EMBL" id="MQL92600.1"/>
    </source>
</evidence>
<evidence type="ECO:0000256" key="6">
    <source>
        <dbReference type="SAM" id="Coils"/>
    </source>
</evidence>
<keyword evidence="2" id="KW-0433">Leucine-rich repeat</keyword>
<dbReference type="GO" id="GO:0043531">
    <property type="term" value="F:ADP binding"/>
    <property type="evidence" value="ECO:0007669"/>
    <property type="project" value="InterPro"/>
</dbReference>
<evidence type="ECO:0000313" key="10">
    <source>
        <dbReference type="Proteomes" id="UP000652761"/>
    </source>
</evidence>
<evidence type="ECO:0000256" key="3">
    <source>
        <dbReference type="ARBA" id="ARBA00022737"/>
    </source>
</evidence>
<accession>A0A843VFY2</accession>
<dbReference type="Pfam" id="PF00931">
    <property type="entry name" value="NB-ARC"/>
    <property type="match status" value="1"/>
</dbReference>
<dbReference type="Gene3D" id="3.40.50.300">
    <property type="entry name" value="P-loop containing nucleotide triphosphate hydrolases"/>
    <property type="match status" value="1"/>
</dbReference>
<keyword evidence="4" id="KW-0547">Nucleotide-binding</keyword>
<dbReference type="Gene3D" id="1.20.5.4130">
    <property type="match status" value="1"/>
</dbReference>
<keyword evidence="6" id="KW-0175">Coiled coil</keyword>
<gene>
    <name evidence="9" type="ORF">Taro_025220</name>
</gene>
<dbReference type="AlphaFoldDB" id="A0A843VFY2"/>
<dbReference type="OrthoDB" id="767398at2759"/>
<keyword evidence="5" id="KW-0611">Plant defense</keyword>
<evidence type="ECO:0000259" key="7">
    <source>
        <dbReference type="Pfam" id="PF00931"/>
    </source>
</evidence>
<keyword evidence="10" id="KW-1185">Reference proteome</keyword>